<organism evidence="3 4">
    <name type="scientific">Jiangella rhizosphaerae</name>
    <dbReference type="NCBI Taxonomy" id="2293569"/>
    <lineage>
        <taxon>Bacteria</taxon>
        <taxon>Bacillati</taxon>
        <taxon>Actinomycetota</taxon>
        <taxon>Actinomycetes</taxon>
        <taxon>Jiangellales</taxon>
        <taxon>Jiangellaceae</taxon>
        <taxon>Jiangella</taxon>
    </lineage>
</organism>
<sequence length="1069" mass="118698">MRLGPMAWGTPGQDRSRGVRGMKLPVGRVRRLVKKVLPQAYLDDVARRRRIASSIRASGLFDAAWYREQLDEPIADGVDPVDHYVMVGSATDISPNPCFVSEWYRDHPKSPKKLDVAPFIHYVNRGIARGLSPHPLFDPEFYTEQHPEAANHRGGPLGHYLETGWKSGAQPSAAFDVDVYTANFGEVKGPPLADFARRTRRLMQETRGWEHLPRTADTFDHEAAEAFKRRVVAEYAERGEEPPLVTVVIPTKDRREGVLTAIGSVVAQTYRNWQLIVVDDGSTDGTAEAIEPLLADERIELVRRERAGGVSAARNAGLARARGEYVAYLDSDNIWTPDFLEVMVAFVRTRSLRFGYAVSELLEEKKNGRRGYRSLPFNRAALVERNFIDCIVVLHERSLLDEVGMFDENLRRNVDWDLFIRMSAVTDFELAPFVATRYDAWEQRSDRITINELFGYRFVIRAKHLIDWAAVDAGLAARRPGTVSVVIHAGDDAQTVTTTVERLLDGVAADDLEVVIVDAKASEAEAMRLQFLPIRFPNVRVLRQTQRLSTELSRTIGAAHSTGETIVFLTPASWVEPGWLEPLTTALSDGAAAAQPLVLLGDGTVWSAGVAFARGAHPHNLYRRFPGDAPEVVAPSSPAGLSPVALAVRAADFAAVRGFDPLFVNDIDNPDLSLRLARETGRPLRYVPVSQVALTETPERRTTASATITATDNQELFTGRWKDTVAQDDVTVWGERGYAIVGYDGAAPTHWGFDPIVVRDRPERPLRWAIKIGAPDVTRRTNWGDWHYAIGLKEALERLGHEAVIDAKQGWYRPTSRFDDVALVLRGVSVYTVNPQQINLSWVISHPERVTRRELASFDAVFAASTSLARRMSTDLGAPVRPLLQATDKYRFRPVPPDPRRRHDVLFVGNARGMRASVGAALEAGIVPSVYGVRWRGLLPEGAWLGEYVPNEDLPAVYAGAGVVLNDHWEDMKAEGLISNRLFDLAACGARVVTDAVPGIEDVFGDVILTYTTPQELAAAVNAQLAETPERAAAREKLSELVRREHSFDARAEELVETVRKLQAERHLA</sequence>
<dbReference type="Gene3D" id="3.90.550.10">
    <property type="entry name" value="Spore Coat Polysaccharide Biosynthesis Protein SpsA, Chain A"/>
    <property type="match status" value="2"/>
</dbReference>
<gene>
    <name evidence="3" type="ORF">DY240_09090</name>
</gene>
<protein>
    <submittedName>
        <fullName evidence="3">Glycosyltransferase</fullName>
    </submittedName>
</protein>
<dbReference type="GO" id="GO:0016740">
    <property type="term" value="F:transferase activity"/>
    <property type="evidence" value="ECO:0007669"/>
    <property type="project" value="UniProtKB-KW"/>
</dbReference>
<dbReference type="Gene3D" id="3.40.50.2000">
    <property type="entry name" value="Glycogen Phosphorylase B"/>
    <property type="match status" value="1"/>
</dbReference>
<dbReference type="InterPro" id="IPR029044">
    <property type="entry name" value="Nucleotide-diphossugar_trans"/>
</dbReference>
<keyword evidence="3" id="KW-0808">Transferase</keyword>
<dbReference type="SUPFAM" id="SSF53448">
    <property type="entry name" value="Nucleotide-diphospho-sugar transferases"/>
    <property type="match status" value="2"/>
</dbReference>
<accession>A0A418KTE7</accession>
<evidence type="ECO:0000313" key="3">
    <source>
        <dbReference type="EMBL" id="RIQ28182.1"/>
    </source>
</evidence>
<feature type="domain" description="Glycosyltransferase 2-like" evidence="1">
    <location>
        <begin position="246"/>
        <end position="349"/>
    </location>
</feature>
<dbReference type="EMBL" id="QUAL01000082">
    <property type="protein sequence ID" value="RIQ28182.1"/>
    <property type="molecule type" value="Genomic_DNA"/>
</dbReference>
<dbReference type="Proteomes" id="UP000284057">
    <property type="component" value="Unassembled WGS sequence"/>
</dbReference>
<feature type="domain" description="Spore protein YkvP/CgeB glycosyl transferase-like" evidence="2">
    <location>
        <begin position="925"/>
        <end position="1056"/>
    </location>
</feature>
<dbReference type="AlphaFoldDB" id="A0A418KTE7"/>
<evidence type="ECO:0000259" key="2">
    <source>
        <dbReference type="Pfam" id="PF13524"/>
    </source>
</evidence>
<reference evidence="3 4" key="1">
    <citation type="submission" date="2018-09" db="EMBL/GenBank/DDBJ databases">
        <title>Isolation, diversity and antifungal activity of actinobacteria from wheat.</title>
        <authorList>
            <person name="Han C."/>
        </authorList>
    </citation>
    <scope>NUCLEOTIDE SEQUENCE [LARGE SCALE GENOMIC DNA]</scope>
    <source>
        <strain evidence="3 4">NEAU-YY265</strain>
    </source>
</reference>
<proteinExistence type="predicted"/>
<dbReference type="PANTHER" id="PTHR43685:SF2">
    <property type="entry name" value="GLYCOSYLTRANSFERASE 2-LIKE DOMAIN-CONTAINING PROTEIN"/>
    <property type="match status" value="1"/>
</dbReference>
<dbReference type="SUPFAM" id="SSF53756">
    <property type="entry name" value="UDP-Glycosyltransferase/glycogen phosphorylase"/>
    <property type="match status" value="1"/>
</dbReference>
<dbReference type="PANTHER" id="PTHR43685">
    <property type="entry name" value="GLYCOSYLTRANSFERASE"/>
    <property type="match status" value="1"/>
</dbReference>
<dbReference type="InterPro" id="IPR001173">
    <property type="entry name" value="Glyco_trans_2-like"/>
</dbReference>
<name>A0A418KTE7_9ACTN</name>
<keyword evidence="4" id="KW-1185">Reference proteome</keyword>
<dbReference type="InterPro" id="IPR050834">
    <property type="entry name" value="Glycosyltransf_2"/>
</dbReference>
<dbReference type="Pfam" id="PF00535">
    <property type="entry name" value="Glycos_transf_2"/>
    <property type="match status" value="2"/>
</dbReference>
<evidence type="ECO:0000259" key="1">
    <source>
        <dbReference type="Pfam" id="PF00535"/>
    </source>
</evidence>
<dbReference type="Pfam" id="PF13524">
    <property type="entry name" value="Glyco_trans_1_2"/>
    <property type="match status" value="1"/>
</dbReference>
<feature type="domain" description="Glycosyltransferase 2-like" evidence="1">
    <location>
        <begin position="484"/>
        <end position="596"/>
    </location>
</feature>
<evidence type="ECO:0000313" key="4">
    <source>
        <dbReference type="Proteomes" id="UP000284057"/>
    </source>
</evidence>
<dbReference type="InterPro" id="IPR055259">
    <property type="entry name" value="YkvP/CgeB_Glyco_trans-like"/>
</dbReference>
<comment type="caution">
    <text evidence="3">The sequence shown here is derived from an EMBL/GenBank/DDBJ whole genome shotgun (WGS) entry which is preliminary data.</text>
</comment>